<evidence type="ECO:0000256" key="7">
    <source>
        <dbReference type="ARBA" id="ARBA00016549"/>
    </source>
</evidence>
<evidence type="ECO:0000313" key="13">
    <source>
        <dbReference type="EMBL" id="GAA1782273.1"/>
    </source>
</evidence>
<dbReference type="EC" id="4.1.1.112" evidence="6"/>
<sequence length="268" mass="27658">MTRAADATFGSDTAVSDSVMPPYNRSIQPSGKGAIMRNQVTGRGGGSYRVVMERTLIDRLSAVSSTSLADAAPALVVLPTSLRPVVPGRKFAGRAVTVRAERDLMGAIAGLAAAEAGDVLVIDAGGDDRAVAGELFSTEAQRRGLAAFVVFGRCRDSAILATLDLPIYCTGFAPNAYAAQAVPQVGVSLDLAGAGVEPGDLLMGDDDGIVCGSVEAMAAAIDKAEEIQAREEGLQRAIADGQSIFEHMNWDEHLAARTAGRPSALSLA</sequence>
<evidence type="ECO:0000256" key="11">
    <source>
        <dbReference type="ARBA" id="ARBA00032305"/>
    </source>
</evidence>
<dbReference type="PANTHER" id="PTHR33254">
    <property type="entry name" value="4-HYDROXY-4-METHYL-2-OXOGLUTARATE ALDOLASE 3-RELATED"/>
    <property type="match status" value="1"/>
</dbReference>
<reference evidence="13 14" key="1">
    <citation type="journal article" date="2019" name="Int. J. Syst. Evol. Microbiol.">
        <title>The Global Catalogue of Microorganisms (GCM) 10K type strain sequencing project: providing services to taxonomists for standard genome sequencing and annotation.</title>
        <authorList>
            <consortium name="The Broad Institute Genomics Platform"/>
            <consortium name="The Broad Institute Genome Sequencing Center for Infectious Disease"/>
            <person name="Wu L."/>
            <person name="Ma J."/>
        </authorList>
    </citation>
    <scope>NUCLEOTIDE SEQUENCE [LARGE SCALE GENOMIC DNA]</scope>
    <source>
        <strain evidence="13 14">JCM 15592</strain>
    </source>
</reference>
<evidence type="ECO:0000256" key="2">
    <source>
        <dbReference type="ARBA" id="ARBA00001968"/>
    </source>
</evidence>
<comment type="catalytic activity">
    <reaction evidence="1">
        <text>4-hydroxy-4-methyl-2-oxoglutarate = 2 pyruvate</text>
        <dbReference type="Rhea" id="RHEA:22748"/>
        <dbReference type="ChEBI" id="CHEBI:15361"/>
        <dbReference type="ChEBI" id="CHEBI:58276"/>
        <dbReference type="EC" id="4.1.3.17"/>
    </reaction>
</comment>
<comment type="similarity">
    <text evidence="3">Belongs to the class II aldolase/RraA-like family.</text>
</comment>
<comment type="cofactor">
    <cofactor evidence="2">
        <name>a divalent metal cation</name>
        <dbReference type="ChEBI" id="CHEBI:60240"/>
    </cofactor>
</comment>
<proteinExistence type="inferred from homology"/>
<dbReference type="EC" id="4.1.3.17" evidence="5"/>
<comment type="catalytic activity">
    <reaction evidence="12">
        <text>oxaloacetate + H(+) = pyruvate + CO2</text>
        <dbReference type="Rhea" id="RHEA:15641"/>
        <dbReference type="ChEBI" id="CHEBI:15361"/>
        <dbReference type="ChEBI" id="CHEBI:15378"/>
        <dbReference type="ChEBI" id="CHEBI:16452"/>
        <dbReference type="ChEBI" id="CHEBI:16526"/>
        <dbReference type="EC" id="4.1.1.112"/>
    </reaction>
</comment>
<comment type="caution">
    <text evidence="13">The sequence shown here is derived from an EMBL/GenBank/DDBJ whole genome shotgun (WGS) entry which is preliminary data.</text>
</comment>
<dbReference type="SUPFAM" id="SSF89562">
    <property type="entry name" value="RraA-like"/>
    <property type="match status" value="1"/>
</dbReference>
<comment type="function">
    <text evidence="8">Catalyzes the aldol cleavage of 4-hydroxy-4-methyl-2-oxoglutarate (HMG) into 2 molecules of pyruvate. Also contains a secondary oxaloacetate (OAA) decarboxylase activity due to the common pyruvate enolate transition state formed following C-C bond cleavage in the retro-aldol and decarboxylation reactions.</text>
</comment>
<comment type="subunit">
    <text evidence="4">Homotrimer.</text>
</comment>
<evidence type="ECO:0000256" key="4">
    <source>
        <dbReference type="ARBA" id="ARBA00011233"/>
    </source>
</evidence>
<dbReference type="EMBL" id="BAAAPO010000007">
    <property type="protein sequence ID" value="GAA1782273.1"/>
    <property type="molecule type" value="Genomic_DNA"/>
</dbReference>
<dbReference type="InterPro" id="IPR005493">
    <property type="entry name" value="RraA/RraA-like"/>
</dbReference>
<dbReference type="CDD" id="cd16841">
    <property type="entry name" value="RraA_family"/>
    <property type="match status" value="1"/>
</dbReference>
<accession>A0ABN2LCY6</accession>
<evidence type="ECO:0000256" key="1">
    <source>
        <dbReference type="ARBA" id="ARBA00001342"/>
    </source>
</evidence>
<evidence type="ECO:0000256" key="3">
    <source>
        <dbReference type="ARBA" id="ARBA00008621"/>
    </source>
</evidence>
<organism evidence="13 14">
    <name type="scientific">Nostocoides veronense</name>
    <dbReference type="NCBI Taxonomy" id="330836"/>
    <lineage>
        <taxon>Bacteria</taxon>
        <taxon>Bacillati</taxon>
        <taxon>Actinomycetota</taxon>
        <taxon>Actinomycetes</taxon>
        <taxon>Micrococcales</taxon>
        <taxon>Intrasporangiaceae</taxon>
        <taxon>Nostocoides</taxon>
    </lineage>
</organism>
<evidence type="ECO:0000313" key="14">
    <source>
        <dbReference type="Proteomes" id="UP001499938"/>
    </source>
</evidence>
<evidence type="ECO:0000256" key="6">
    <source>
        <dbReference type="ARBA" id="ARBA00012947"/>
    </source>
</evidence>
<keyword evidence="14" id="KW-1185">Reference proteome</keyword>
<dbReference type="InterPro" id="IPR036704">
    <property type="entry name" value="RraA/RraA-like_sf"/>
</dbReference>
<dbReference type="Gene3D" id="3.50.30.40">
    <property type="entry name" value="Ribonuclease E inhibitor RraA/RraA-like"/>
    <property type="match status" value="1"/>
</dbReference>
<evidence type="ECO:0000256" key="12">
    <source>
        <dbReference type="ARBA" id="ARBA00047973"/>
    </source>
</evidence>
<gene>
    <name evidence="13" type="ORF">GCM10009811_04760</name>
</gene>
<evidence type="ECO:0000256" key="8">
    <source>
        <dbReference type="ARBA" id="ARBA00025046"/>
    </source>
</evidence>
<name>A0ABN2LCY6_9MICO</name>
<evidence type="ECO:0000256" key="9">
    <source>
        <dbReference type="ARBA" id="ARBA00029596"/>
    </source>
</evidence>
<dbReference type="PANTHER" id="PTHR33254:SF4">
    <property type="entry name" value="4-HYDROXY-4-METHYL-2-OXOGLUTARATE ALDOLASE 3-RELATED"/>
    <property type="match status" value="1"/>
</dbReference>
<evidence type="ECO:0000256" key="5">
    <source>
        <dbReference type="ARBA" id="ARBA00012213"/>
    </source>
</evidence>
<protein>
    <recommendedName>
        <fullName evidence="7">Putative 4-hydroxy-4-methyl-2-oxoglutarate aldolase</fullName>
        <ecNumber evidence="6">4.1.1.112</ecNumber>
        <ecNumber evidence="5">4.1.3.17</ecNumber>
    </recommendedName>
    <alternativeName>
        <fullName evidence="11">Oxaloacetate decarboxylase</fullName>
    </alternativeName>
    <alternativeName>
        <fullName evidence="9">Regulator of ribonuclease activity homolog</fullName>
    </alternativeName>
    <alternativeName>
        <fullName evidence="10">RraA-like protein</fullName>
    </alternativeName>
</protein>
<dbReference type="Pfam" id="PF03737">
    <property type="entry name" value="RraA-like"/>
    <property type="match status" value="1"/>
</dbReference>
<evidence type="ECO:0000256" key="10">
    <source>
        <dbReference type="ARBA" id="ARBA00030169"/>
    </source>
</evidence>
<dbReference type="Proteomes" id="UP001499938">
    <property type="component" value="Unassembled WGS sequence"/>
</dbReference>